<proteinExistence type="predicted"/>
<name>Q97G17_CLOAB</name>
<dbReference type="KEGG" id="cac:CA_C2555"/>
<dbReference type="STRING" id="272562.CA_C2555"/>
<dbReference type="OrthoDB" id="568347at2"/>
<dbReference type="Proteomes" id="UP000000814">
    <property type="component" value="Chromosome"/>
</dbReference>
<dbReference type="EMBL" id="AE001437">
    <property type="protein sequence ID" value="AAK80506.1"/>
    <property type="molecule type" value="Genomic_DNA"/>
</dbReference>
<dbReference type="AlphaFoldDB" id="Q97G17"/>
<dbReference type="eggNOG" id="COG0582">
    <property type="taxonomic scope" value="Bacteria"/>
</dbReference>
<protein>
    <submittedName>
        <fullName evidence="1">Uncharacterized protein</fullName>
    </submittedName>
</protein>
<organism evidence="1 2">
    <name type="scientific">Clostridium acetobutylicum (strain ATCC 824 / DSM 792 / JCM 1419 / IAM 19013 / LMG 5710 / NBRC 13948 / NRRL B-527 / VKM B-1787 / 2291 / W)</name>
    <dbReference type="NCBI Taxonomy" id="272562"/>
    <lineage>
        <taxon>Bacteria</taxon>
        <taxon>Bacillati</taxon>
        <taxon>Bacillota</taxon>
        <taxon>Clostridia</taxon>
        <taxon>Eubacteriales</taxon>
        <taxon>Clostridiaceae</taxon>
        <taxon>Clostridium</taxon>
    </lineage>
</organism>
<sequence>MDRTSQGWYLCNGIPKTKVLNHRISITDKVYIVIQEVVDEVEKKITDMQNEDLIQWEYIRHNLDVLYED</sequence>
<reference evidence="1 2" key="1">
    <citation type="journal article" date="2001" name="J. Bacteriol.">
        <title>Genome sequence and comparative analysis of the solvent-producing bacterium Clostridium acetobutylicum.</title>
        <authorList>
            <person name="Nolling J."/>
            <person name="Breton G."/>
            <person name="Omelchenko M.V."/>
            <person name="Makarova K.S."/>
            <person name="Zeng Q."/>
            <person name="Gibson R."/>
            <person name="Lee H.M."/>
            <person name="Dubois J."/>
            <person name="Qiu D."/>
            <person name="Hitti J."/>
            <person name="Wolf Y.I."/>
            <person name="Tatusov R.L."/>
            <person name="Sabathe F."/>
            <person name="Doucette-Stamm L."/>
            <person name="Soucaille P."/>
            <person name="Daly M.J."/>
            <person name="Bennett G.N."/>
            <person name="Koonin E.V."/>
            <person name="Smith D.R."/>
        </authorList>
    </citation>
    <scope>NUCLEOTIDE SEQUENCE [LARGE SCALE GENOMIC DNA]</scope>
    <source>
        <strain evidence="2">ATCC 824 / DSM 792 / JCM 1419 / LMG 5710 / VKM B-1787</strain>
    </source>
</reference>
<dbReference type="HOGENOM" id="CLU_2768389_0_0_9"/>
<gene>
    <name evidence="1" type="ordered locus">CA_C2555</name>
</gene>
<evidence type="ECO:0000313" key="1">
    <source>
        <dbReference type="EMBL" id="AAK80506.1"/>
    </source>
</evidence>
<keyword evidence="2" id="KW-1185">Reference proteome</keyword>
<accession>Q97G17</accession>
<dbReference type="PIR" id="G97214">
    <property type="entry name" value="G97214"/>
</dbReference>
<evidence type="ECO:0000313" key="2">
    <source>
        <dbReference type="Proteomes" id="UP000000814"/>
    </source>
</evidence>